<gene>
    <name evidence="1" type="ORF">KME15_03750</name>
</gene>
<reference evidence="1" key="2">
    <citation type="journal article" date="2022" name="Microbiol. Resour. Announc.">
        <title>Metagenome Sequencing to Explore Phylogenomics of Terrestrial Cyanobacteria.</title>
        <authorList>
            <person name="Ward R.D."/>
            <person name="Stajich J.E."/>
            <person name="Johansen J.R."/>
            <person name="Huntemann M."/>
            <person name="Clum A."/>
            <person name="Foster B."/>
            <person name="Foster B."/>
            <person name="Roux S."/>
            <person name="Palaniappan K."/>
            <person name="Varghese N."/>
            <person name="Mukherjee S."/>
            <person name="Reddy T.B.K."/>
            <person name="Daum C."/>
            <person name="Copeland A."/>
            <person name="Chen I.A."/>
            <person name="Ivanova N.N."/>
            <person name="Kyrpides N.C."/>
            <person name="Shapiro N."/>
            <person name="Eloe-Fadrosh E.A."/>
            <person name="Pietrasiak N."/>
        </authorList>
    </citation>
    <scope>NUCLEOTIDE SEQUENCE</scope>
    <source>
        <strain evidence="1">UHER 2000/2452</strain>
    </source>
</reference>
<accession>A0A951Q7M4</accession>
<dbReference type="EMBL" id="JAHHHD010000002">
    <property type="protein sequence ID" value="MBW4657763.1"/>
    <property type="molecule type" value="Genomic_DNA"/>
</dbReference>
<protein>
    <recommendedName>
        <fullName evidence="3">DUF4258 domain-containing protein</fullName>
    </recommendedName>
</protein>
<evidence type="ECO:0000313" key="2">
    <source>
        <dbReference type="Proteomes" id="UP000757435"/>
    </source>
</evidence>
<proteinExistence type="predicted"/>
<name>A0A951Q7M4_9CYAN</name>
<evidence type="ECO:0008006" key="3">
    <source>
        <dbReference type="Google" id="ProtNLM"/>
    </source>
</evidence>
<dbReference type="AlphaFoldDB" id="A0A951Q7M4"/>
<evidence type="ECO:0000313" key="1">
    <source>
        <dbReference type="EMBL" id="MBW4657763.1"/>
    </source>
</evidence>
<comment type="caution">
    <text evidence="1">The sequence shown here is derived from an EMBL/GenBank/DDBJ whole genome shotgun (WGS) entry which is preliminary data.</text>
</comment>
<reference evidence="1" key="1">
    <citation type="submission" date="2021-05" db="EMBL/GenBank/DDBJ databases">
        <authorList>
            <person name="Pietrasiak N."/>
            <person name="Ward R."/>
            <person name="Stajich J.E."/>
            <person name="Kurbessoian T."/>
        </authorList>
    </citation>
    <scope>NUCLEOTIDE SEQUENCE</scope>
    <source>
        <strain evidence="1">UHER 2000/2452</strain>
    </source>
</reference>
<sequence length="99" mass="11439">MKILIDYQGRSIRLTEERLRHILERPEMVTLEAALEKTLQEPELVRRSRSDADAALYYRYYTGTAVGDKWLCVVVKFSSDDAFVLTAYLTDKPKQGDPL</sequence>
<dbReference type="Proteomes" id="UP000757435">
    <property type="component" value="Unassembled WGS sequence"/>
</dbReference>
<organism evidence="1 2">
    <name type="scientific">Drouetiella hepatica Uher 2000/2452</name>
    <dbReference type="NCBI Taxonomy" id="904376"/>
    <lineage>
        <taxon>Bacteria</taxon>
        <taxon>Bacillati</taxon>
        <taxon>Cyanobacteriota</taxon>
        <taxon>Cyanophyceae</taxon>
        <taxon>Oculatellales</taxon>
        <taxon>Oculatellaceae</taxon>
        <taxon>Drouetiella</taxon>
    </lineage>
</organism>